<dbReference type="CDD" id="cd07302">
    <property type="entry name" value="CHD"/>
    <property type="match status" value="1"/>
</dbReference>
<keyword evidence="1" id="KW-0472">Membrane</keyword>
<feature type="transmembrane region" description="Helical" evidence="1">
    <location>
        <begin position="154"/>
        <end position="174"/>
    </location>
</feature>
<dbReference type="RefSeq" id="WP_367723710.1">
    <property type="nucleotide sequence ID" value="NZ_JBFOCI010000003.1"/>
</dbReference>
<feature type="transmembrane region" description="Helical" evidence="1">
    <location>
        <begin position="72"/>
        <end position="91"/>
    </location>
</feature>
<feature type="domain" description="Guanylate cyclase" evidence="2">
    <location>
        <begin position="267"/>
        <end position="399"/>
    </location>
</feature>
<dbReference type="PANTHER" id="PTHR43081:SF1">
    <property type="entry name" value="ADENYLATE CYCLASE, TERMINAL-DIFFERENTIATION SPECIFIC"/>
    <property type="match status" value="1"/>
</dbReference>
<dbReference type="SUPFAM" id="SSF55073">
    <property type="entry name" value="Nucleotide cyclase"/>
    <property type="match status" value="1"/>
</dbReference>
<name>A0ABV3R0K7_9HYPH</name>
<dbReference type="InterPro" id="IPR050697">
    <property type="entry name" value="Adenylyl/Guanylyl_Cyclase_3/4"/>
</dbReference>
<dbReference type="Proteomes" id="UP001556196">
    <property type="component" value="Unassembled WGS sequence"/>
</dbReference>
<dbReference type="InterPro" id="IPR001054">
    <property type="entry name" value="A/G_cyclase"/>
</dbReference>
<reference evidence="3 4" key="1">
    <citation type="submission" date="2024-06" db="EMBL/GenBank/DDBJ databases">
        <authorList>
            <person name="Tuo L."/>
        </authorList>
    </citation>
    <scope>NUCLEOTIDE SEQUENCE [LARGE SCALE GENOMIC DNA]</scope>
    <source>
        <strain evidence="3 4">ZMM04-5</strain>
    </source>
</reference>
<keyword evidence="1" id="KW-0812">Transmembrane</keyword>
<comment type="caution">
    <text evidence="3">The sequence shown here is derived from an EMBL/GenBank/DDBJ whole genome shotgun (WGS) entry which is preliminary data.</text>
</comment>
<sequence>MIALPMRYRRWLVPILGPRTTKAMPTRVEVAILEQENRGEVLAKVVQLVIAAAWGALYLLSTPVRQEGFVVIPYALGIYVAVNGIGLFWAMRRRLPNWAVYFSIVFDMTLLYVVIWRFHVLADQPAALYLKAPTLAFVFVFITLRALRFQPAFVLVAGGTAVLGWLIMVAYAALADPGAVIANNFADYFTGNVILPTAELEKILAMALVTGILALALYRGRSLLIRATTETVAVRQLSRFFDSSVVEDIRSGESPLAPGEGRACEAAILNVDIRGFSNLVEHMPPSEVIAMLAAYQSRVVPIIQAHGGVIDKFMGDGIMATFGAVRPTDSYAADALRAMEAIRRDIGDWPQESELASVARQGIGIAVSAGPIVFGAVGDSDRLEVTVIGASVNLSAKLEKANKILGTEAVATRHAYDTAIQQGYAPRHRPDFIAASIEGVARNTPVVAWGLSRTERSSP</sequence>
<evidence type="ECO:0000256" key="1">
    <source>
        <dbReference type="SAM" id="Phobius"/>
    </source>
</evidence>
<feature type="transmembrane region" description="Helical" evidence="1">
    <location>
        <begin position="41"/>
        <end position="60"/>
    </location>
</feature>
<protein>
    <submittedName>
        <fullName evidence="3">Adenylate/guanylate cyclase domain-containing protein</fullName>
    </submittedName>
</protein>
<dbReference type="PANTHER" id="PTHR43081">
    <property type="entry name" value="ADENYLATE CYCLASE, TERMINAL-DIFFERENTIATION SPECIFIC-RELATED"/>
    <property type="match status" value="1"/>
</dbReference>
<gene>
    <name evidence="3" type="ORF">ABUE31_11330</name>
</gene>
<accession>A0ABV3R0K7</accession>
<dbReference type="Gene3D" id="3.30.70.1230">
    <property type="entry name" value="Nucleotide cyclase"/>
    <property type="match status" value="1"/>
</dbReference>
<dbReference type="SMART" id="SM00044">
    <property type="entry name" value="CYCc"/>
    <property type="match status" value="1"/>
</dbReference>
<proteinExistence type="predicted"/>
<dbReference type="EMBL" id="JBFOCI010000003">
    <property type="protein sequence ID" value="MEW9806575.1"/>
    <property type="molecule type" value="Genomic_DNA"/>
</dbReference>
<feature type="transmembrane region" description="Helical" evidence="1">
    <location>
        <begin position="128"/>
        <end position="147"/>
    </location>
</feature>
<dbReference type="PROSITE" id="PS50125">
    <property type="entry name" value="GUANYLATE_CYCLASE_2"/>
    <property type="match status" value="1"/>
</dbReference>
<organism evidence="3 4">
    <name type="scientific">Mesorhizobium marinum</name>
    <dbReference type="NCBI Taxonomy" id="3228790"/>
    <lineage>
        <taxon>Bacteria</taxon>
        <taxon>Pseudomonadati</taxon>
        <taxon>Pseudomonadota</taxon>
        <taxon>Alphaproteobacteria</taxon>
        <taxon>Hyphomicrobiales</taxon>
        <taxon>Phyllobacteriaceae</taxon>
        <taxon>Mesorhizobium</taxon>
    </lineage>
</organism>
<evidence type="ECO:0000313" key="3">
    <source>
        <dbReference type="EMBL" id="MEW9806575.1"/>
    </source>
</evidence>
<evidence type="ECO:0000259" key="2">
    <source>
        <dbReference type="PROSITE" id="PS50125"/>
    </source>
</evidence>
<feature type="transmembrane region" description="Helical" evidence="1">
    <location>
        <begin position="98"/>
        <end position="116"/>
    </location>
</feature>
<evidence type="ECO:0000313" key="4">
    <source>
        <dbReference type="Proteomes" id="UP001556196"/>
    </source>
</evidence>
<feature type="transmembrane region" description="Helical" evidence="1">
    <location>
        <begin position="194"/>
        <end position="218"/>
    </location>
</feature>
<keyword evidence="1" id="KW-1133">Transmembrane helix</keyword>
<dbReference type="InterPro" id="IPR029787">
    <property type="entry name" value="Nucleotide_cyclase"/>
</dbReference>
<keyword evidence="4" id="KW-1185">Reference proteome</keyword>
<dbReference type="Pfam" id="PF00211">
    <property type="entry name" value="Guanylate_cyc"/>
    <property type="match status" value="1"/>
</dbReference>